<feature type="region of interest" description="Disordered" evidence="1">
    <location>
        <begin position="33"/>
        <end position="52"/>
    </location>
</feature>
<accession>A0AAV2MGE9</accession>
<dbReference type="PANTHER" id="PTHR47306:SF2">
    <property type="entry name" value="CORE-BINDING (CB) DOMAIN-CONTAINING PROTEIN"/>
    <property type="match status" value="1"/>
</dbReference>
<protein>
    <recommendedName>
        <fullName evidence="2">SET domain-containing protein</fullName>
    </recommendedName>
</protein>
<dbReference type="InterPro" id="IPR001214">
    <property type="entry name" value="SET_dom"/>
</dbReference>
<evidence type="ECO:0000256" key="1">
    <source>
        <dbReference type="SAM" id="MobiDB-lite"/>
    </source>
</evidence>
<gene>
    <name evidence="3" type="ORF">KC01_LOCUS38754</name>
</gene>
<dbReference type="AlphaFoldDB" id="A0AAV2MGE9"/>
<evidence type="ECO:0000313" key="4">
    <source>
        <dbReference type="Proteomes" id="UP001497482"/>
    </source>
</evidence>
<dbReference type="InterPro" id="IPR046341">
    <property type="entry name" value="SET_dom_sf"/>
</dbReference>
<organism evidence="3 4">
    <name type="scientific">Knipowitschia caucasica</name>
    <name type="common">Caucasian dwarf goby</name>
    <name type="synonym">Pomatoschistus caucasicus</name>
    <dbReference type="NCBI Taxonomy" id="637954"/>
    <lineage>
        <taxon>Eukaryota</taxon>
        <taxon>Metazoa</taxon>
        <taxon>Chordata</taxon>
        <taxon>Craniata</taxon>
        <taxon>Vertebrata</taxon>
        <taxon>Euteleostomi</taxon>
        <taxon>Actinopterygii</taxon>
        <taxon>Neopterygii</taxon>
        <taxon>Teleostei</taxon>
        <taxon>Neoteleostei</taxon>
        <taxon>Acanthomorphata</taxon>
        <taxon>Gobiaria</taxon>
        <taxon>Gobiiformes</taxon>
        <taxon>Gobioidei</taxon>
        <taxon>Gobiidae</taxon>
        <taxon>Gobiinae</taxon>
        <taxon>Knipowitschia</taxon>
    </lineage>
</organism>
<proteinExistence type="predicted"/>
<sequence length="637" mass="71448">MPPPEPEPEMRRNACGRELHLQLETVEPHPCLKEVNGAENSNYEPTAVDGTGAENLDILPGAQEQMLKIAKRMAGSETVTTKEMTMFRRYCVALLLHDCGLSSAAVSQLTVQDWQNRADDGQGGVDLRTGGATYHVTASTEMMLNEYYMWARPRFLETGGKNTQTFLVGQDAIPLYNPLADVYRLKEEHFMAGACGRESPIDNIHQAGHDPNEPVALVQDSRKEVDVLQAAIPDMLCIEDKVKENKSLSNRETTDYRRYCQVLLMRRYHFSSKAISDLTVQSWLERVPDSDGAVVHLSTGGSTYGLSPSAEQMLEIYFRNVRPTFAQRETSGKDVCKAFFLANGGEALSNAAVDVRRFEERYTAREGTTTSPATQSIIRWNDFLCAFPITPDAQAPTKAACEKAGFSNFRPFYKKWRAEQLQMREKYILAQAQNRARTEPNTSTVQHKIDSEKWVTNVPTTGNVLKAWAPPQDTEVDIQLMVSRVMEQSWTGLAIVQFEEEKGKGVVTELPRRKNDVICDYHGLNMPSSQGKKLLQSGYVLFFKDSAGKSLCVDATQFPCSCHPTLDTYGRRLNHSRKKPNVAPKVHNLNLANLGKCAVILFHALRDIEAGEELLWDYGVDRKSFCGEGRDLTWLDN</sequence>
<evidence type="ECO:0000259" key="2">
    <source>
        <dbReference type="PROSITE" id="PS50280"/>
    </source>
</evidence>
<reference evidence="3 4" key="1">
    <citation type="submission" date="2024-04" db="EMBL/GenBank/DDBJ databases">
        <authorList>
            <person name="Waldvogel A.-M."/>
            <person name="Schoenle A."/>
        </authorList>
    </citation>
    <scope>NUCLEOTIDE SEQUENCE [LARGE SCALE GENOMIC DNA]</scope>
</reference>
<dbReference type="SUPFAM" id="SSF82199">
    <property type="entry name" value="SET domain"/>
    <property type="match status" value="1"/>
</dbReference>
<keyword evidence="4" id="KW-1185">Reference proteome</keyword>
<dbReference type="EMBL" id="OZ035829">
    <property type="protein sequence ID" value="CAL1612433.1"/>
    <property type="molecule type" value="Genomic_DNA"/>
</dbReference>
<evidence type="ECO:0000313" key="3">
    <source>
        <dbReference type="EMBL" id="CAL1612433.1"/>
    </source>
</evidence>
<dbReference type="PROSITE" id="PS50280">
    <property type="entry name" value="SET"/>
    <property type="match status" value="1"/>
</dbReference>
<dbReference type="SMART" id="SM00317">
    <property type="entry name" value="SET"/>
    <property type="match status" value="1"/>
</dbReference>
<name>A0AAV2MGE9_KNICA</name>
<dbReference type="PANTHER" id="PTHR47306">
    <property type="entry name" value="SI:CH211-178J18.4-RELATED"/>
    <property type="match status" value="1"/>
</dbReference>
<dbReference type="Pfam" id="PF00856">
    <property type="entry name" value="SET"/>
    <property type="match status" value="1"/>
</dbReference>
<feature type="domain" description="SET" evidence="2">
    <location>
        <begin position="491"/>
        <end position="619"/>
    </location>
</feature>
<dbReference type="Gene3D" id="2.170.270.10">
    <property type="entry name" value="SET domain"/>
    <property type="match status" value="1"/>
</dbReference>
<dbReference type="Proteomes" id="UP001497482">
    <property type="component" value="Chromosome 7"/>
</dbReference>